<accession>A0A2C6KIU9</accession>
<organism evidence="2 3">
    <name type="scientific">Cystoisospora suis</name>
    <dbReference type="NCBI Taxonomy" id="483139"/>
    <lineage>
        <taxon>Eukaryota</taxon>
        <taxon>Sar</taxon>
        <taxon>Alveolata</taxon>
        <taxon>Apicomplexa</taxon>
        <taxon>Conoidasida</taxon>
        <taxon>Coccidia</taxon>
        <taxon>Eucoccidiorida</taxon>
        <taxon>Eimeriorina</taxon>
        <taxon>Sarcocystidae</taxon>
        <taxon>Cystoisospora</taxon>
    </lineage>
</organism>
<feature type="region of interest" description="Disordered" evidence="1">
    <location>
        <begin position="67"/>
        <end position="107"/>
    </location>
</feature>
<dbReference type="GeneID" id="94433219"/>
<reference evidence="2 3" key="1">
    <citation type="journal article" date="2017" name="Int. J. Parasitol.">
        <title>The genome of the protozoan parasite Cystoisospora suis and a reverse vaccinology approach to identify vaccine candidates.</title>
        <authorList>
            <person name="Palmieri N."/>
            <person name="Shrestha A."/>
            <person name="Ruttkowski B."/>
            <person name="Beck T."/>
            <person name="Vogl C."/>
            <person name="Tomley F."/>
            <person name="Blake D.P."/>
            <person name="Joachim A."/>
        </authorList>
    </citation>
    <scope>NUCLEOTIDE SEQUENCE [LARGE SCALE GENOMIC DNA]</scope>
    <source>
        <strain evidence="2 3">Wien I</strain>
    </source>
</reference>
<name>A0A2C6KIU9_9APIC</name>
<evidence type="ECO:0000313" key="3">
    <source>
        <dbReference type="Proteomes" id="UP000221165"/>
    </source>
</evidence>
<proteinExistence type="predicted"/>
<gene>
    <name evidence="2" type="ORF">CSUI_009899</name>
</gene>
<feature type="compositionally biased region" description="Polar residues" evidence="1">
    <location>
        <begin position="97"/>
        <end position="107"/>
    </location>
</feature>
<dbReference type="EMBL" id="MIGC01006268">
    <property type="protein sequence ID" value="PHJ16286.1"/>
    <property type="molecule type" value="Genomic_DNA"/>
</dbReference>
<dbReference type="VEuPathDB" id="ToxoDB:CSUI_009899"/>
<evidence type="ECO:0000313" key="2">
    <source>
        <dbReference type="EMBL" id="PHJ16286.1"/>
    </source>
</evidence>
<evidence type="ECO:0000256" key="1">
    <source>
        <dbReference type="SAM" id="MobiDB-lite"/>
    </source>
</evidence>
<feature type="compositionally biased region" description="Basic residues" evidence="1">
    <location>
        <begin position="86"/>
        <end position="95"/>
    </location>
</feature>
<keyword evidence="3" id="KW-1185">Reference proteome</keyword>
<comment type="caution">
    <text evidence="2">The sequence shown here is derived from an EMBL/GenBank/DDBJ whole genome shotgun (WGS) entry which is preliminary data.</text>
</comment>
<protein>
    <submittedName>
        <fullName evidence="2">Uncharacterized protein</fullName>
    </submittedName>
</protein>
<dbReference type="Proteomes" id="UP000221165">
    <property type="component" value="Unassembled WGS sequence"/>
</dbReference>
<dbReference type="AlphaFoldDB" id="A0A2C6KIU9"/>
<dbReference type="RefSeq" id="XP_067918015.1">
    <property type="nucleotide sequence ID" value="XM_068070008.1"/>
</dbReference>
<sequence length="119" mass="13558">MTHPPERVTFHTPSFFLSFSFFHESVFSVDARVLLVSTQHVSFHSDLFLPLSLSLCLTVSLLREPVSQSRQKKEGKPTCMSSVSLVKKKKKRHPIIQKSSTHHASFSSRNKSFFLSHSL</sequence>